<dbReference type="Pfam" id="PF00520">
    <property type="entry name" value="Ion_trans"/>
    <property type="match status" value="1"/>
</dbReference>
<evidence type="ECO:0000313" key="9">
    <source>
        <dbReference type="EMBL" id="RWS17508.1"/>
    </source>
</evidence>
<name>A0A3S3R221_9ACAR</name>
<evidence type="ECO:0000256" key="4">
    <source>
        <dbReference type="ARBA" id="ARBA00023136"/>
    </source>
</evidence>
<keyword evidence="4 6" id="KW-0472">Membrane</keyword>
<organism evidence="8 11">
    <name type="scientific">Dinothrombium tinctorium</name>
    <dbReference type="NCBI Taxonomy" id="1965070"/>
    <lineage>
        <taxon>Eukaryota</taxon>
        <taxon>Metazoa</taxon>
        <taxon>Ecdysozoa</taxon>
        <taxon>Arthropoda</taxon>
        <taxon>Chelicerata</taxon>
        <taxon>Arachnida</taxon>
        <taxon>Acari</taxon>
        <taxon>Acariformes</taxon>
        <taxon>Trombidiformes</taxon>
        <taxon>Prostigmata</taxon>
        <taxon>Anystina</taxon>
        <taxon>Parasitengona</taxon>
        <taxon>Trombidioidea</taxon>
        <taxon>Trombidiidae</taxon>
        <taxon>Dinothrombium</taxon>
    </lineage>
</organism>
<dbReference type="PANTHER" id="PTHR46726:SF1">
    <property type="entry name" value="TWO-PORE CALCIUM CHANNEL 3"/>
    <property type="match status" value="1"/>
</dbReference>
<feature type="transmembrane region" description="Helical" evidence="6">
    <location>
        <begin position="210"/>
        <end position="228"/>
    </location>
</feature>
<dbReference type="InterPro" id="IPR005821">
    <property type="entry name" value="Ion_trans_dom"/>
</dbReference>
<accession>A0A3S3R221</accession>
<feature type="transmembrane region" description="Helical" evidence="6">
    <location>
        <begin position="368"/>
        <end position="390"/>
    </location>
</feature>
<keyword evidence="11" id="KW-1185">Reference proteome</keyword>
<dbReference type="SUPFAM" id="SSF81324">
    <property type="entry name" value="Voltage-gated potassium channels"/>
    <property type="match status" value="1"/>
</dbReference>
<feature type="coiled-coil region" evidence="5">
    <location>
        <begin position="9"/>
        <end position="51"/>
    </location>
</feature>
<keyword evidence="5" id="KW-0175">Coiled coil</keyword>
<dbReference type="Proteomes" id="UP000285301">
    <property type="component" value="Unassembled WGS sequence"/>
</dbReference>
<evidence type="ECO:0000256" key="6">
    <source>
        <dbReference type="SAM" id="Phobius"/>
    </source>
</evidence>
<feature type="transmembrane region" description="Helical" evidence="6">
    <location>
        <begin position="180"/>
        <end position="198"/>
    </location>
</feature>
<gene>
    <name evidence="9" type="ORF">B4U79_09009</name>
    <name evidence="8" type="ORF">B4U79_09932</name>
    <name evidence="10" type="ORF">B4U79_10125</name>
</gene>
<evidence type="ECO:0000313" key="10">
    <source>
        <dbReference type="EMBL" id="RWS17527.1"/>
    </source>
</evidence>
<feature type="transmembrane region" description="Helical" evidence="6">
    <location>
        <begin position="277"/>
        <end position="299"/>
    </location>
</feature>
<dbReference type="STRING" id="1965070.A0A3S3R221"/>
<dbReference type="PANTHER" id="PTHR46726">
    <property type="entry name" value="TWO PORE CHANNEL 3"/>
    <property type="match status" value="1"/>
</dbReference>
<proteinExistence type="predicted"/>
<evidence type="ECO:0000256" key="5">
    <source>
        <dbReference type="SAM" id="Coils"/>
    </source>
</evidence>
<dbReference type="AlphaFoldDB" id="A0A3S3R221"/>
<sequence>MNIILAVVYNNYRRHLKNEVQQLLTLKKENLSKAFDELTAAEQNKTKNEEQSSSIVGLSLPQFRELMDSYFSVSSDIFTTIKNQVLLVDLFWSVLEVDGKIRRNEFLQLAELFNMNIMIICVDKQDATLFQKIFPRCYNSYISKKFRSAVTSKYFRYFFDALIFLNAVFITIIIDSRMNYIEWALLAAFTFEILAKLYTFGFALFIKKFWNIFDSFVVGFAIIFWILIESKAFPQAKLQPHLDLMLILRILRLCKLLKNIERFNVVVKTIQALIPSILTYGGLLFVVFYIYAIIGMQLFTGLINGNSKNCNNNTIHCCPESAEMQYCTLNFNSIGNTLLFLFDLMVVNQWHVLAKGPEVALNSKWTRLYFVSFHLICVIIVLNIFTAFVLEAFILEYTNATEGSSFCSTLQTKLCALGINCSSKQSEVESSDFVDADHDDLASNTLQADEANKDRRFSIPRLHNNKNFKIVISEKKSVDVLLTRMFENELNIS</sequence>
<feature type="transmembrane region" description="Helical" evidence="6">
    <location>
        <begin position="154"/>
        <end position="174"/>
    </location>
</feature>
<comment type="caution">
    <text evidence="8">The sequence shown here is derived from an EMBL/GenBank/DDBJ whole genome shotgun (WGS) entry which is preliminary data.</text>
</comment>
<evidence type="ECO:0000256" key="3">
    <source>
        <dbReference type="ARBA" id="ARBA00022989"/>
    </source>
</evidence>
<evidence type="ECO:0000313" key="11">
    <source>
        <dbReference type="Proteomes" id="UP000285301"/>
    </source>
</evidence>
<dbReference type="EMBL" id="NCKU01000099">
    <property type="protein sequence ID" value="RWS17273.1"/>
    <property type="molecule type" value="Genomic_DNA"/>
</dbReference>
<dbReference type="EMBL" id="NCKU01000063">
    <property type="protein sequence ID" value="RWS17527.1"/>
    <property type="molecule type" value="Genomic_DNA"/>
</dbReference>
<evidence type="ECO:0000256" key="2">
    <source>
        <dbReference type="ARBA" id="ARBA00022692"/>
    </source>
</evidence>
<dbReference type="OrthoDB" id="10068803at2759"/>
<dbReference type="EMBL" id="NCKU01000065">
    <property type="protein sequence ID" value="RWS17508.1"/>
    <property type="molecule type" value="Genomic_DNA"/>
</dbReference>
<keyword evidence="3 6" id="KW-1133">Transmembrane helix</keyword>
<dbReference type="InterPro" id="IPR027359">
    <property type="entry name" value="Volt_channel_dom_sf"/>
</dbReference>
<comment type="subcellular location">
    <subcellularLocation>
        <location evidence="1">Membrane</location>
        <topology evidence="1">Multi-pass membrane protein</topology>
    </subcellularLocation>
</comment>
<feature type="domain" description="Ion transport" evidence="7">
    <location>
        <begin position="153"/>
        <end position="397"/>
    </location>
</feature>
<dbReference type="GO" id="GO:0016020">
    <property type="term" value="C:membrane"/>
    <property type="evidence" value="ECO:0007669"/>
    <property type="project" value="UniProtKB-SubCell"/>
</dbReference>
<feature type="transmembrane region" description="Helical" evidence="6">
    <location>
        <begin position="329"/>
        <end position="347"/>
    </location>
</feature>
<protein>
    <submittedName>
        <fullName evidence="8">Two pore calcium channel protein 1-like protein</fullName>
    </submittedName>
</protein>
<evidence type="ECO:0000313" key="8">
    <source>
        <dbReference type="EMBL" id="RWS17273.1"/>
    </source>
</evidence>
<evidence type="ECO:0000259" key="7">
    <source>
        <dbReference type="Pfam" id="PF00520"/>
    </source>
</evidence>
<keyword evidence="2 6" id="KW-0812">Transmembrane</keyword>
<dbReference type="GO" id="GO:0005216">
    <property type="term" value="F:monoatomic ion channel activity"/>
    <property type="evidence" value="ECO:0007669"/>
    <property type="project" value="InterPro"/>
</dbReference>
<reference evidence="8" key="2">
    <citation type="submission" date="2018-11" db="EMBL/GenBank/DDBJ databases">
        <title>Trombidioid mite genomics.</title>
        <authorList>
            <person name="Dong X."/>
        </authorList>
    </citation>
    <scope>NUCLEOTIDE SEQUENCE</scope>
    <source>
        <strain evidence="8">UoL-WK</strain>
    </source>
</reference>
<evidence type="ECO:0000256" key="1">
    <source>
        <dbReference type="ARBA" id="ARBA00004141"/>
    </source>
</evidence>
<reference evidence="8 11" key="1">
    <citation type="journal article" date="2018" name="Gigascience">
        <title>Genomes of trombidid mites reveal novel predicted allergens and laterally-transferred genes associated with secondary metabolism.</title>
        <authorList>
            <person name="Dong X."/>
            <person name="Chaisiri K."/>
            <person name="Xia D."/>
            <person name="Armstrong S.D."/>
            <person name="Fang Y."/>
            <person name="Donnelly M.J."/>
            <person name="Kadowaki T."/>
            <person name="McGarry J.W."/>
            <person name="Darby A.C."/>
            <person name="Makepeace B.L."/>
        </authorList>
    </citation>
    <scope>NUCLEOTIDE SEQUENCE [LARGE SCALE GENOMIC DNA]</scope>
    <source>
        <strain evidence="8">UoL-WK</strain>
    </source>
</reference>
<dbReference type="Gene3D" id="1.10.287.70">
    <property type="match status" value="1"/>
</dbReference>
<dbReference type="Gene3D" id="1.20.120.350">
    <property type="entry name" value="Voltage-gated potassium channels. Chain C"/>
    <property type="match status" value="1"/>
</dbReference>